<reference evidence="2" key="1">
    <citation type="submission" date="2022-09" db="EMBL/GenBank/DDBJ databases">
        <title>Fusarium specimens isolated from Avocado Roots.</title>
        <authorList>
            <person name="Stajich J."/>
            <person name="Roper C."/>
            <person name="Heimlech-Rivalta G."/>
        </authorList>
    </citation>
    <scope>NUCLEOTIDE SEQUENCE</scope>
    <source>
        <strain evidence="2">CF00136</strain>
    </source>
</reference>
<evidence type="ECO:0000313" key="3">
    <source>
        <dbReference type="Proteomes" id="UP001152049"/>
    </source>
</evidence>
<dbReference type="PANTHER" id="PTHR35391">
    <property type="entry name" value="C2H2-TYPE DOMAIN-CONTAINING PROTEIN-RELATED"/>
    <property type="match status" value="1"/>
</dbReference>
<evidence type="ECO:0000313" key="2">
    <source>
        <dbReference type="EMBL" id="KAJ4252931.1"/>
    </source>
</evidence>
<feature type="region of interest" description="Disordered" evidence="1">
    <location>
        <begin position="250"/>
        <end position="269"/>
    </location>
</feature>
<proteinExistence type="predicted"/>
<dbReference type="EMBL" id="JAOQAZ010000025">
    <property type="protein sequence ID" value="KAJ4252931.1"/>
    <property type="molecule type" value="Genomic_DNA"/>
</dbReference>
<sequence length="332" mass="36886">MAPEQGNVLTLNTKRKMAVGAAEAVPISFNFRKKSTNYPVIIVLESLVDSELSIPARNQLLAAGDFERALSALSGELTLLNELLNTIRKASRNTQDETALGEFVIKDADGNNLEVVLQKAWADNLLDRFPGCSDATRERLATAMVLRRKKILYRRSRYSGDPSRLLQTTEKPTPRLLPNHQEADVHQEPRRRGTGSKLSGEPQSVIALTAIRSATTLVLPDFQKAQTPSVVSKSRTIELDSHEEVVFPRAPGKSGRKFKQKGSTSVLGHDLPTEHKMAYIDSVSKSFEAHHKELTTQKVVFDSLTSASFEEICPFCLFIVSSKDISSEQKWR</sequence>
<dbReference type="PANTHER" id="PTHR35391:SF7">
    <property type="entry name" value="C2H2-TYPE DOMAIN-CONTAINING PROTEIN"/>
    <property type="match status" value="1"/>
</dbReference>
<dbReference type="OrthoDB" id="20872at2759"/>
<dbReference type="AlphaFoldDB" id="A0A9W8RUS8"/>
<dbReference type="Proteomes" id="UP001152049">
    <property type="component" value="Unassembled WGS sequence"/>
</dbReference>
<protein>
    <submittedName>
        <fullName evidence="2">Uncharacterized protein</fullName>
    </submittedName>
</protein>
<keyword evidence="3" id="KW-1185">Reference proteome</keyword>
<organism evidence="2 3">
    <name type="scientific">Fusarium torreyae</name>
    <dbReference type="NCBI Taxonomy" id="1237075"/>
    <lineage>
        <taxon>Eukaryota</taxon>
        <taxon>Fungi</taxon>
        <taxon>Dikarya</taxon>
        <taxon>Ascomycota</taxon>
        <taxon>Pezizomycotina</taxon>
        <taxon>Sordariomycetes</taxon>
        <taxon>Hypocreomycetidae</taxon>
        <taxon>Hypocreales</taxon>
        <taxon>Nectriaceae</taxon>
        <taxon>Fusarium</taxon>
    </lineage>
</organism>
<feature type="compositionally biased region" description="Basic and acidic residues" evidence="1">
    <location>
        <begin position="181"/>
        <end position="191"/>
    </location>
</feature>
<evidence type="ECO:0000256" key="1">
    <source>
        <dbReference type="SAM" id="MobiDB-lite"/>
    </source>
</evidence>
<name>A0A9W8RUS8_9HYPO</name>
<gene>
    <name evidence="2" type="ORF">NW762_010837</name>
</gene>
<feature type="region of interest" description="Disordered" evidence="1">
    <location>
        <begin position="162"/>
        <end position="201"/>
    </location>
</feature>
<accession>A0A9W8RUS8</accession>
<comment type="caution">
    <text evidence="2">The sequence shown here is derived from an EMBL/GenBank/DDBJ whole genome shotgun (WGS) entry which is preliminary data.</text>
</comment>